<organism evidence="2">
    <name type="scientific">Metarhizium acridum (strain CQMa 102)</name>
    <dbReference type="NCBI Taxonomy" id="655827"/>
    <lineage>
        <taxon>Eukaryota</taxon>
        <taxon>Fungi</taxon>
        <taxon>Dikarya</taxon>
        <taxon>Ascomycota</taxon>
        <taxon>Pezizomycotina</taxon>
        <taxon>Sordariomycetes</taxon>
        <taxon>Hypocreomycetidae</taxon>
        <taxon>Hypocreales</taxon>
        <taxon>Clavicipitaceae</taxon>
        <taxon>Metarhizium</taxon>
    </lineage>
</organism>
<dbReference type="GeneID" id="19246489"/>
<dbReference type="OrthoDB" id="4934609at2759"/>
<evidence type="ECO:0000313" key="2">
    <source>
        <dbReference type="Proteomes" id="UP000002499"/>
    </source>
</evidence>
<dbReference type="STRING" id="655827.E9DX30"/>
<reference evidence="1 2" key="1">
    <citation type="journal article" date="2011" name="PLoS Genet.">
        <title>Genome sequencing and comparative transcriptomics of the model entomopathogenic fungi Metarhizium anisopliae and M. acridum.</title>
        <authorList>
            <person name="Gao Q."/>
            <person name="Jin K."/>
            <person name="Ying S.H."/>
            <person name="Zhang Y."/>
            <person name="Xiao G."/>
            <person name="Shang Y."/>
            <person name="Duan Z."/>
            <person name="Hu X."/>
            <person name="Xie X.Q."/>
            <person name="Zhou G."/>
            <person name="Peng G."/>
            <person name="Luo Z."/>
            <person name="Huang W."/>
            <person name="Wang B."/>
            <person name="Fang W."/>
            <person name="Wang S."/>
            <person name="Zhong Y."/>
            <person name="Ma L.J."/>
            <person name="St Leger R.J."/>
            <person name="Zhao G.P."/>
            <person name="Pei Y."/>
            <person name="Feng M.G."/>
            <person name="Xia Y."/>
            <person name="Wang C."/>
        </authorList>
    </citation>
    <scope>NUCLEOTIDE SEQUENCE [LARGE SCALE GENOMIC DNA]</scope>
    <source>
        <strain evidence="1 2">CQMa 102</strain>
    </source>
</reference>
<dbReference type="EMBL" id="GL698479">
    <property type="protein sequence ID" value="EFY91893.1"/>
    <property type="molecule type" value="Genomic_DNA"/>
</dbReference>
<sequence length="144" mass="16343">MGCQLDYDPNFERFKASLGQPQLAGWFDIHRLKYKSQCPWNLTQSQTVKEYYMDFMNQVGGPVGWTGTYPLVFTKGKTAVENDPQAREDEVCSTAGGKPNKYGVDEQYCRAVVKDCALKETRKNPNASADDFIKCADTKLMRNH</sequence>
<protein>
    <submittedName>
        <fullName evidence="1">Uncharacterized protein</fullName>
    </submittedName>
</protein>
<gene>
    <name evidence="1" type="ORF">MAC_02178</name>
</gene>
<dbReference type="AlphaFoldDB" id="E9DX30"/>
<proteinExistence type="predicted"/>
<dbReference type="KEGG" id="maw:19246489"/>
<evidence type="ECO:0000313" key="1">
    <source>
        <dbReference type="EMBL" id="EFY91893.1"/>
    </source>
</evidence>
<name>E9DX30_METAQ</name>
<dbReference type="InParanoid" id="E9DX30"/>
<accession>E9DX30</accession>
<dbReference type="HOGENOM" id="CLU_1796916_0_0_1"/>
<keyword evidence="2" id="KW-1185">Reference proteome</keyword>
<dbReference type="Proteomes" id="UP000002499">
    <property type="component" value="Unassembled WGS sequence"/>
</dbReference>